<dbReference type="InterPro" id="IPR037143">
    <property type="entry name" value="4-PPantetheinyl_Trfase_dom_sf"/>
</dbReference>
<keyword evidence="3" id="KW-0479">Metal-binding</keyword>
<dbReference type="HAMAP" id="MF_00101">
    <property type="entry name" value="AcpS"/>
    <property type="match status" value="1"/>
</dbReference>
<keyword evidence="7" id="KW-0275">Fatty acid biosynthesis</keyword>
<dbReference type="GO" id="GO:0008897">
    <property type="term" value="F:holo-[acyl-carrier-protein] synthase activity"/>
    <property type="evidence" value="ECO:0007669"/>
    <property type="project" value="UniProtKB-EC"/>
</dbReference>
<dbReference type="Pfam" id="PF01648">
    <property type="entry name" value="ACPS"/>
    <property type="match status" value="1"/>
</dbReference>
<gene>
    <name evidence="9" type="primary">acpS</name>
    <name evidence="9" type="ORF">DF3PB_450008</name>
</gene>
<proteinExistence type="inferred from homology"/>
<evidence type="ECO:0000256" key="5">
    <source>
        <dbReference type="ARBA" id="ARBA00022842"/>
    </source>
</evidence>
<protein>
    <submittedName>
        <fullName evidence="9">Holo-(Acyl-carrier-protein) synthase 1</fullName>
        <ecNumber evidence="9">2.7.8.7</ecNumber>
    </submittedName>
</protein>
<reference evidence="9" key="1">
    <citation type="submission" date="2018-07" db="EMBL/GenBank/DDBJ databases">
        <authorList>
            <person name="Quirk P.G."/>
            <person name="Krulwich T.A."/>
        </authorList>
    </citation>
    <scope>NUCLEOTIDE SEQUENCE</scope>
</reference>
<dbReference type="EC" id="2.7.8.7" evidence="9"/>
<dbReference type="InterPro" id="IPR008278">
    <property type="entry name" value="4-PPantetheinyl_Trfase_dom"/>
</dbReference>
<dbReference type="NCBIfam" id="TIGR00556">
    <property type="entry name" value="pantethn_trn"/>
    <property type="match status" value="1"/>
</dbReference>
<keyword evidence="6" id="KW-0443">Lipid metabolism</keyword>
<accession>A0A380TIN2</accession>
<organism evidence="9">
    <name type="scientific">metagenome</name>
    <dbReference type="NCBI Taxonomy" id="256318"/>
    <lineage>
        <taxon>unclassified sequences</taxon>
        <taxon>metagenomes</taxon>
    </lineage>
</organism>
<dbReference type="GO" id="GO:0000287">
    <property type="term" value="F:magnesium ion binding"/>
    <property type="evidence" value="ECO:0007669"/>
    <property type="project" value="InterPro"/>
</dbReference>
<keyword evidence="1" id="KW-0444">Lipid biosynthesis</keyword>
<evidence type="ECO:0000256" key="6">
    <source>
        <dbReference type="ARBA" id="ARBA00023098"/>
    </source>
</evidence>
<dbReference type="AlphaFoldDB" id="A0A380TIN2"/>
<dbReference type="Gene3D" id="3.90.470.20">
    <property type="entry name" value="4'-phosphopantetheinyl transferase domain"/>
    <property type="match status" value="1"/>
</dbReference>
<dbReference type="GO" id="GO:0006633">
    <property type="term" value="P:fatty acid biosynthetic process"/>
    <property type="evidence" value="ECO:0007669"/>
    <property type="project" value="UniProtKB-KW"/>
</dbReference>
<dbReference type="EMBL" id="UIDG01000390">
    <property type="protein sequence ID" value="SUS07504.1"/>
    <property type="molecule type" value="Genomic_DNA"/>
</dbReference>
<evidence type="ECO:0000256" key="7">
    <source>
        <dbReference type="ARBA" id="ARBA00023160"/>
    </source>
</evidence>
<keyword evidence="5" id="KW-0460">Magnesium</keyword>
<evidence type="ECO:0000313" key="9">
    <source>
        <dbReference type="EMBL" id="SUS07504.1"/>
    </source>
</evidence>
<keyword evidence="4" id="KW-0276">Fatty acid metabolism</keyword>
<evidence type="ECO:0000259" key="8">
    <source>
        <dbReference type="Pfam" id="PF01648"/>
    </source>
</evidence>
<dbReference type="NCBIfam" id="TIGR00516">
    <property type="entry name" value="acpS"/>
    <property type="match status" value="1"/>
</dbReference>
<keyword evidence="2 9" id="KW-0808">Transferase</keyword>
<evidence type="ECO:0000256" key="4">
    <source>
        <dbReference type="ARBA" id="ARBA00022832"/>
    </source>
</evidence>
<dbReference type="InterPro" id="IPR002582">
    <property type="entry name" value="ACPS"/>
</dbReference>
<evidence type="ECO:0000256" key="1">
    <source>
        <dbReference type="ARBA" id="ARBA00022516"/>
    </source>
</evidence>
<dbReference type="InterPro" id="IPR004568">
    <property type="entry name" value="Ppantetheine-prot_Trfase_dom"/>
</dbReference>
<evidence type="ECO:0000256" key="3">
    <source>
        <dbReference type="ARBA" id="ARBA00022723"/>
    </source>
</evidence>
<name>A0A380TIN2_9ZZZZ</name>
<feature type="domain" description="4'-phosphopantetheinyl transferase" evidence="8">
    <location>
        <begin position="15"/>
        <end position="106"/>
    </location>
</feature>
<dbReference type="SUPFAM" id="SSF56214">
    <property type="entry name" value="4'-phosphopantetheinyl transferase"/>
    <property type="match status" value="1"/>
</dbReference>
<evidence type="ECO:0000256" key="2">
    <source>
        <dbReference type="ARBA" id="ARBA00022679"/>
    </source>
</evidence>
<sequence>MAAGRSASAAIMILGVGTDLLDIRRIERTLERFAGRFLERVFTLQEQARCEGHINRCARYAQRYAAKEACAKALGTGFRQGVAWRDIEVVVLPSGKPLIRLQAGALARLAAMTPAGMVAKLDVSLTDEYPLAHAIVLIWAESATAQPRAIP</sequence>